<keyword evidence="3" id="KW-1185">Reference proteome</keyword>
<dbReference type="AlphaFoldDB" id="A0A495V2R4"/>
<organism evidence="2 3">
    <name type="scientific">Thiocapsa rosea</name>
    <dbReference type="NCBI Taxonomy" id="69360"/>
    <lineage>
        <taxon>Bacteria</taxon>
        <taxon>Pseudomonadati</taxon>
        <taxon>Pseudomonadota</taxon>
        <taxon>Gammaproteobacteria</taxon>
        <taxon>Chromatiales</taxon>
        <taxon>Chromatiaceae</taxon>
        <taxon>Thiocapsa</taxon>
    </lineage>
</organism>
<dbReference type="OrthoDB" id="5768684at2"/>
<accession>A0A495V2R4</accession>
<evidence type="ECO:0000313" key="2">
    <source>
        <dbReference type="EMBL" id="RKT42855.1"/>
    </source>
</evidence>
<dbReference type="InterPro" id="IPR021799">
    <property type="entry name" value="PIN-like_prokaryotic"/>
</dbReference>
<feature type="transmembrane region" description="Helical" evidence="1">
    <location>
        <begin position="103"/>
        <end position="122"/>
    </location>
</feature>
<comment type="caution">
    <text evidence="2">The sequence shown here is derived from an EMBL/GenBank/DDBJ whole genome shotgun (WGS) entry which is preliminary data.</text>
</comment>
<keyword evidence="1" id="KW-0472">Membrane</keyword>
<evidence type="ECO:0000256" key="1">
    <source>
        <dbReference type="SAM" id="Phobius"/>
    </source>
</evidence>
<gene>
    <name evidence="2" type="ORF">BDD21_0151</name>
</gene>
<protein>
    <submittedName>
        <fullName evidence="2">Putative nucleic acid-binding protein</fullName>
    </submittedName>
</protein>
<dbReference type="RefSeq" id="WP_120795528.1">
    <property type="nucleotide sequence ID" value="NZ_RBXL01000001.1"/>
</dbReference>
<name>A0A495V2R4_9GAMM</name>
<dbReference type="Pfam" id="PF11848">
    <property type="entry name" value="DUF3368"/>
    <property type="match status" value="1"/>
</dbReference>
<dbReference type="PANTHER" id="PTHR39550:SF1">
    <property type="entry name" value="SLL0658 PROTEIN"/>
    <property type="match status" value="1"/>
</dbReference>
<proteinExistence type="predicted"/>
<keyword evidence="1" id="KW-0812">Transmembrane</keyword>
<dbReference type="PANTHER" id="PTHR39550">
    <property type="entry name" value="SLL0658 PROTEIN"/>
    <property type="match status" value="1"/>
</dbReference>
<dbReference type="Proteomes" id="UP000274556">
    <property type="component" value="Unassembled WGS sequence"/>
</dbReference>
<sequence length="161" mass="17957">MTTVVSDTTALIVLEAQQRLDLFAGCFERVLLPDAVYREWLAGDPDVEGIVQQRSWLEVVSVDEVPLLAELRTLLDPGEAEALALARQRHLPLIVDEKKGRRVARMMGIPVLGLVGVLLLALQREILDSDSAKQILVNAKERGFHLSNGLYEAFIMRLETQ</sequence>
<dbReference type="InterPro" id="IPR029060">
    <property type="entry name" value="PIN-like_dom_sf"/>
</dbReference>
<dbReference type="SUPFAM" id="SSF88723">
    <property type="entry name" value="PIN domain-like"/>
    <property type="match status" value="1"/>
</dbReference>
<keyword evidence="1" id="KW-1133">Transmembrane helix</keyword>
<evidence type="ECO:0000313" key="3">
    <source>
        <dbReference type="Proteomes" id="UP000274556"/>
    </source>
</evidence>
<dbReference type="EMBL" id="RBXL01000001">
    <property type="protein sequence ID" value="RKT42855.1"/>
    <property type="molecule type" value="Genomic_DNA"/>
</dbReference>
<reference evidence="2 3" key="1">
    <citation type="submission" date="2018-10" db="EMBL/GenBank/DDBJ databases">
        <title>Genomic Encyclopedia of Archaeal and Bacterial Type Strains, Phase II (KMG-II): from individual species to whole genera.</title>
        <authorList>
            <person name="Goeker M."/>
        </authorList>
    </citation>
    <scope>NUCLEOTIDE SEQUENCE [LARGE SCALE GENOMIC DNA]</scope>
    <source>
        <strain evidence="2 3">DSM 235</strain>
    </source>
</reference>